<dbReference type="EMBL" id="NIBU01000075">
    <property type="protein sequence ID" value="PHM30016.1"/>
    <property type="molecule type" value="Genomic_DNA"/>
</dbReference>
<feature type="compositionally biased region" description="Polar residues" evidence="1">
    <location>
        <begin position="268"/>
        <end position="287"/>
    </location>
</feature>
<dbReference type="Pfam" id="PF09979">
    <property type="entry name" value="DUF2213"/>
    <property type="match status" value="1"/>
</dbReference>
<evidence type="ECO:0000313" key="3">
    <source>
        <dbReference type="EMBL" id="SIP74177.1"/>
    </source>
</evidence>
<protein>
    <submittedName>
        <fullName evidence="2">Phage protein</fullName>
    </submittedName>
</protein>
<proteinExistence type="predicted"/>
<dbReference type="EMBL" id="FTLG01000197">
    <property type="protein sequence ID" value="SIP74177.1"/>
    <property type="molecule type" value="Genomic_DNA"/>
</dbReference>
<dbReference type="Proteomes" id="UP000224871">
    <property type="component" value="Unassembled WGS sequence"/>
</dbReference>
<keyword evidence="5" id="KW-1185">Reference proteome</keyword>
<feature type="compositionally biased region" description="Basic and acidic residues" evidence="1">
    <location>
        <begin position="288"/>
        <end position="301"/>
    </location>
</feature>
<reference evidence="3" key="2">
    <citation type="submission" date="2016-12" db="EMBL/GenBank/DDBJ databases">
        <authorList>
            <person name="Song W.-J."/>
            <person name="Kurnit D.M."/>
        </authorList>
    </citation>
    <scope>NUCLEOTIDE SEQUENCE [LARGE SCALE GENOMIC DNA]</scope>
    <source>
        <strain evidence="3">HGB1681</strain>
    </source>
</reference>
<evidence type="ECO:0000256" key="1">
    <source>
        <dbReference type="SAM" id="MobiDB-lite"/>
    </source>
</evidence>
<reference evidence="2 5" key="3">
    <citation type="journal article" date="2017" name="Nat. Microbiol.">
        <title>Natural product diversity associated with the nematode symbionts Photorhabdus and Xenorhabdus.</title>
        <authorList>
            <person name="Tobias N.J."/>
            <person name="Wolff H."/>
            <person name="Djahanschiri B."/>
            <person name="Grundmann F."/>
            <person name="Kronenwerth M."/>
            <person name="Shi Y.M."/>
            <person name="Simonyi S."/>
            <person name="Grun P."/>
            <person name="Shapiro-Ilan D."/>
            <person name="Pidot S.J."/>
            <person name="Stinear T.P."/>
            <person name="Ebersberger I."/>
            <person name="Bode H.B."/>
        </authorList>
    </citation>
    <scope>NUCLEOTIDE SEQUENCE [LARGE SCALE GENOMIC DNA]</scope>
    <source>
        <strain evidence="2 5">DSM 16336</strain>
    </source>
</reference>
<evidence type="ECO:0000313" key="2">
    <source>
        <dbReference type="EMBL" id="PHM30016.1"/>
    </source>
</evidence>
<accession>A0A1N6MZE2</accession>
<name>A0A1N6MZE2_9GAMM</name>
<dbReference type="InterPro" id="IPR016913">
    <property type="entry name" value="UCP029215"/>
</dbReference>
<evidence type="ECO:0000313" key="5">
    <source>
        <dbReference type="Proteomes" id="UP000224871"/>
    </source>
</evidence>
<dbReference type="OrthoDB" id="9813763at2"/>
<feature type="region of interest" description="Disordered" evidence="1">
    <location>
        <begin position="191"/>
        <end position="219"/>
    </location>
</feature>
<reference evidence="4" key="1">
    <citation type="submission" date="2016-12" db="EMBL/GenBank/DDBJ databases">
        <authorList>
            <person name="Gaudriault S."/>
        </authorList>
    </citation>
    <scope>NUCLEOTIDE SEQUENCE [LARGE SCALE GENOMIC DNA]</scope>
    <source>
        <strain evidence="4">HGB1681 (deposited as PTA-6826 in the American Type Culture Collection)</strain>
    </source>
</reference>
<dbReference type="AlphaFoldDB" id="A0A1N6MZE2"/>
<dbReference type="RefSeq" id="WP_086953575.1">
    <property type="nucleotide sequence ID" value="NZ_CAWNQC010000276.1"/>
</dbReference>
<evidence type="ECO:0000313" key="4">
    <source>
        <dbReference type="Proteomes" id="UP000196435"/>
    </source>
</evidence>
<gene>
    <name evidence="2" type="ORF">Xinn_03599</name>
    <name evidence="3" type="ORF">XIS1_540020</name>
</gene>
<dbReference type="PIRSF" id="PIRSF029215">
    <property type="entry name" value="UCP029215"/>
    <property type="match status" value="1"/>
</dbReference>
<organism evidence="3 4">
    <name type="scientific">Xenorhabdus innexi</name>
    <dbReference type="NCBI Taxonomy" id="290109"/>
    <lineage>
        <taxon>Bacteria</taxon>
        <taxon>Pseudomonadati</taxon>
        <taxon>Pseudomonadota</taxon>
        <taxon>Gammaproteobacteria</taxon>
        <taxon>Enterobacterales</taxon>
        <taxon>Morganellaceae</taxon>
        <taxon>Xenorhabdus</taxon>
    </lineage>
</organism>
<sequence length="409" mass="44901">MNENNSVVFDAGSRRRIDENGYLHVSQTHLTKEQVVPYVGREIPGWDTLALEPDRMYYGYRPSDELDKAKATFNGVPLLYLHKQDSAEQPLKELRVGSIGTTPVWDSPYLDNALTVTDQMAIDAIQDGSLKELSCGYFFEPDFTSGEFNGAPYDFVMRNIRGNHVALVKEGRAGPDVYVHDGLPSQLKVQEMSEENKAPEHTGVTQDDPNATLPPEEKKTGVAVDEDAVKEKMTALGLATDDETAVQTFISGMQFAHELAEGEPPASVTDNPANAETVKDNPTQENTEVSKEKPPAMDKKSKVTMDANTIRHQAVEQAKAHFRALNEAGHKVRSLVGDVDVMAFDSADEVYAHALKAKGYDPKKYDKTAYKGMVDVLAAQKPSAFTQPVMDTAPAQLDGPFAGLKNIKL</sequence>
<feature type="region of interest" description="Disordered" evidence="1">
    <location>
        <begin position="259"/>
        <end position="301"/>
    </location>
</feature>
<dbReference type="Proteomes" id="UP000196435">
    <property type="component" value="Unassembled WGS sequence"/>
</dbReference>